<feature type="domain" description="AMP-dependent ligase C-terminal" evidence="12">
    <location>
        <begin position="335"/>
        <end position="431"/>
    </location>
</feature>
<dbReference type="Pfam" id="PF00501">
    <property type="entry name" value="AMP-binding"/>
    <property type="match status" value="1"/>
</dbReference>
<evidence type="ECO:0000259" key="11">
    <source>
        <dbReference type="Pfam" id="PF00501"/>
    </source>
</evidence>
<evidence type="ECO:0000256" key="8">
    <source>
        <dbReference type="ARBA" id="ARBA00068695"/>
    </source>
</evidence>
<dbReference type="UniPathway" id="UPA00930"/>
<evidence type="ECO:0000313" key="14">
    <source>
        <dbReference type="Proteomes" id="UP000057609"/>
    </source>
</evidence>
<dbReference type="EMBL" id="CP009788">
    <property type="protein sequence ID" value="AJE03344.1"/>
    <property type="molecule type" value="Genomic_DNA"/>
</dbReference>
<name>A0A0B5BDZ8_9BACT</name>
<evidence type="ECO:0000256" key="4">
    <source>
        <dbReference type="ARBA" id="ARBA00050450"/>
    </source>
</evidence>
<proteinExistence type="inferred from homology"/>
<dbReference type="PIRSF" id="PIRSF006444">
    <property type="entry name" value="PaaK"/>
    <property type="match status" value="1"/>
</dbReference>
<dbReference type="InterPro" id="IPR028154">
    <property type="entry name" value="AMP-dep_Lig_C"/>
</dbReference>
<dbReference type="Proteomes" id="UP000057609">
    <property type="component" value="Chromosome"/>
</dbReference>
<comment type="subunit">
    <text evidence="1">Monomer.</text>
</comment>
<evidence type="ECO:0000256" key="7">
    <source>
        <dbReference type="ARBA" id="ARBA00066629"/>
    </source>
</evidence>
<dbReference type="Gene3D" id="3.30.300.30">
    <property type="match status" value="1"/>
</dbReference>
<evidence type="ECO:0000256" key="2">
    <source>
        <dbReference type="ARBA" id="ARBA00022598"/>
    </source>
</evidence>
<dbReference type="CDD" id="cd05913">
    <property type="entry name" value="PaaK"/>
    <property type="match status" value="1"/>
</dbReference>
<evidence type="ECO:0000256" key="6">
    <source>
        <dbReference type="ARBA" id="ARBA00061566"/>
    </source>
</evidence>
<evidence type="ECO:0000256" key="1">
    <source>
        <dbReference type="ARBA" id="ARBA00011245"/>
    </source>
</evidence>
<dbReference type="InterPro" id="IPR000873">
    <property type="entry name" value="AMP-dep_synth/lig_dom"/>
</dbReference>
<evidence type="ECO:0000256" key="9">
    <source>
        <dbReference type="ARBA" id="ARBA00075111"/>
    </source>
</evidence>
<keyword evidence="14" id="KW-1185">Reference proteome</keyword>
<keyword evidence="3 10" id="KW-0547">Nucleotide-binding</keyword>
<dbReference type="GO" id="GO:0010124">
    <property type="term" value="P:phenylacetate catabolic process"/>
    <property type="evidence" value="ECO:0007669"/>
    <property type="project" value="UniProtKB-UniRule"/>
</dbReference>
<dbReference type="GO" id="GO:0000166">
    <property type="term" value="F:nucleotide binding"/>
    <property type="evidence" value="ECO:0007669"/>
    <property type="project" value="UniProtKB-KW"/>
</dbReference>
<dbReference type="FunFam" id="3.30.300.30:FF:000019">
    <property type="entry name" value="Phenylacetate-coenzyme A ligase"/>
    <property type="match status" value="1"/>
</dbReference>
<dbReference type="PANTHER" id="PTHR43439:SF1">
    <property type="entry name" value="PHENYLACETATE-COENZYME A LIGASE"/>
    <property type="match status" value="1"/>
</dbReference>
<dbReference type="InterPro" id="IPR045851">
    <property type="entry name" value="AMP-bd_C_sf"/>
</dbReference>
<dbReference type="Pfam" id="PF14535">
    <property type="entry name" value="AMP-binding_C_2"/>
    <property type="match status" value="1"/>
</dbReference>
<dbReference type="GO" id="GO:0047475">
    <property type="term" value="F:phenylacetate-CoA ligase activity"/>
    <property type="evidence" value="ECO:0007669"/>
    <property type="project" value="UniProtKB-EC"/>
</dbReference>
<feature type="domain" description="AMP-dependent synthetase/ligase" evidence="11">
    <location>
        <begin position="73"/>
        <end position="286"/>
    </location>
</feature>
<evidence type="ECO:0000256" key="5">
    <source>
        <dbReference type="ARBA" id="ARBA00060591"/>
    </source>
</evidence>
<dbReference type="KEGG" id="gpi:GPICK_08240"/>
<dbReference type="RefSeq" id="WP_039742092.1">
    <property type="nucleotide sequence ID" value="NZ_CP009788.1"/>
</dbReference>
<dbReference type="EC" id="6.2.1.30" evidence="7 10"/>
<dbReference type="OrthoDB" id="580775at2"/>
<gene>
    <name evidence="13" type="ORF">GPICK_08240</name>
</gene>
<dbReference type="STRING" id="345632.GPICK_08240"/>
<comment type="catalytic activity">
    <reaction evidence="4">
        <text>2-phenylacetate + ATP + CoA = phenylacetyl-CoA + AMP + diphosphate</text>
        <dbReference type="Rhea" id="RHEA:20956"/>
        <dbReference type="ChEBI" id="CHEBI:18401"/>
        <dbReference type="ChEBI" id="CHEBI:30616"/>
        <dbReference type="ChEBI" id="CHEBI:33019"/>
        <dbReference type="ChEBI" id="CHEBI:57287"/>
        <dbReference type="ChEBI" id="CHEBI:57390"/>
        <dbReference type="ChEBI" id="CHEBI:456215"/>
        <dbReference type="EC" id="6.2.1.30"/>
    </reaction>
    <physiologicalReaction direction="left-to-right" evidence="4">
        <dbReference type="Rhea" id="RHEA:20957"/>
    </physiologicalReaction>
</comment>
<comment type="similarity">
    <text evidence="6 10">Belongs to the phenylacetyl-CoA ligase family.</text>
</comment>
<dbReference type="PANTHER" id="PTHR43439">
    <property type="entry name" value="PHENYLACETATE-COENZYME A LIGASE"/>
    <property type="match status" value="1"/>
</dbReference>
<reference evidence="13 14" key="1">
    <citation type="journal article" date="2015" name="Genome Announc.">
        <title>Complete Genome of Geobacter pickeringii G13T, a Metal-Reducing Isolate from Sedimentary Kaolin Deposits.</title>
        <authorList>
            <person name="Badalamenti J.P."/>
            <person name="Bond D.R."/>
        </authorList>
    </citation>
    <scope>NUCLEOTIDE SEQUENCE [LARGE SCALE GENOMIC DNA]</scope>
    <source>
        <strain evidence="13 14">G13</strain>
    </source>
</reference>
<evidence type="ECO:0000256" key="10">
    <source>
        <dbReference type="PIRNR" id="PIRNR006444"/>
    </source>
</evidence>
<keyword evidence="2 10" id="KW-0436">Ligase</keyword>
<comment type="function">
    <text evidence="10">Catalyzes the activation of phenylacetic acid (PA) to phenylacetyl-CoA (PA-CoA).</text>
</comment>
<dbReference type="Gene3D" id="3.40.50.12780">
    <property type="entry name" value="N-terminal domain of ligase-like"/>
    <property type="match status" value="1"/>
</dbReference>
<evidence type="ECO:0000313" key="13">
    <source>
        <dbReference type="EMBL" id="AJE03344.1"/>
    </source>
</evidence>
<evidence type="ECO:0000259" key="12">
    <source>
        <dbReference type="Pfam" id="PF14535"/>
    </source>
</evidence>
<dbReference type="FunFam" id="3.40.50.12780:FF:000016">
    <property type="entry name" value="Phenylacetate-coenzyme A ligase"/>
    <property type="match status" value="1"/>
</dbReference>
<dbReference type="SUPFAM" id="SSF56801">
    <property type="entry name" value="Acetyl-CoA synthetase-like"/>
    <property type="match status" value="1"/>
</dbReference>
<accession>A0A0B5BDZ8</accession>
<evidence type="ECO:0000256" key="3">
    <source>
        <dbReference type="ARBA" id="ARBA00022741"/>
    </source>
</evidence>
<dbReference type="AlphaFoldDB" id="A0A0B5BDZ8"/>
<comment type="pathway">
    <text evidence="5 10">Aromatic compound metabolism; phenylacetate degradation.</text>
</comment>
<protein>
    <recommendedName>
        <fullName evidence="8 10">Phenylacetate-coenzyme A ligase</fullName>
        <ecNumber evidence="7 10">6.2.1.30</ecNumber>
    </recommendedName>
    <alternativeName>
        <fullName evidence="9 10">Phenylacetyl-CoA ligase</fullName>
    </alternativeName>
</protein>
<dbReference type="InterPro" id="IPR011880">
    <property type="entry name" value="PA_CoA_ligase"/>
</dbReference>
<sequence length="434" mass="48485">MMYNEEFETLPRQALEALQFKRLQATVGRVYGSVPFYRQAFEKAGVRPESVKSLEDLQRLPFTLKQDMRDSYPYALFAAPMDDIVRIHASSGTTGKPTVVGYTRKDIEIWSELMARSLAAAGVHKGDIIHNSYGYGLFTGGLGAHYGAERLGASVIPMSGGNTRKQIMIMKDFGSTVLTCTPSYSLFMAEAAKEEGIDFRSLKLHVGIFGAEPWSEAMRGEIEAKLNLCAIDIYGLSEIMGPGVAIECREAKKGLHIWEDHFIPEIIDPQTGAVLPEGERGELVITTITKEGIPLIRYRTRDITSLTYEPCACGRTHARLSRMTGRSDDMLIIRGVNVFPSQIESILMRIEGVEPHYLLIVDRKENLDTLEVQVEVDEQLFSDEIKVLQALSHQVEKEIKDLLGVTCKVRLVEPRTLARTEGKATRVIDKRTLS</sequence>
<organism evidence="13 14">
    <name type="scientific">Geobacter pickeringii</name>
    <dbReference type="NCBI Taxonomy" id="345632"/>
    <lineage>
        <taxon>Bacteria</taxon>
        <taxon>Pseudomonadati</taxon>
        <taxon>Thermodesulfobacteriota</taxon>
        <taxon>Desulfuromonadia</taxon>
        <taxon>Geobacterales</taxon>
        <taxon>Geobacteraceae</taxon>
        <taxon>Geobacter</taxon>
    </lineage>
</organism>
<dbReference type="InterPro" id="IPR051414">
    <property type="entry name" value="Adenylate-forming_Reductase"/>
</dbReference>
<dbReference type="InterPro" id="IPR042099">
    <property type="entry name" value="ANL_N_sf"/>
</dbReference>
<dbReference type="HOGENOM" id="CLU_035301_1_1_7"/>